<protein>
    <recommendedName>
        <fullName evidence="4">Sulfotransferase</fullName>
    </recommendedName>
</protein>
<dbReference type="EMBL" id="FN653340">
    <property type="protein sequence ID" value="CBY14739.1"/>
    <property type="molecule type" value="Genomic_DNA"/>
</dbReference>
<dbReference type="SUPFAM" id="SSF52540">
    <property type="entry name" value="P-loop containing nucleoside triphosphate hydrolases"/>
    <property type="match status" value="1"/>
</dbReference>
<dbReference type="InterPro" id="IPR051589">
    <property type="entry name" value="Sialate-O-sulfotransferase"/>
</dbReference>
<dbReference type="AlphaFoldDB" id="E4XYM7"/>
<evidence type="ECO:0000256" key="1">
    <source>
        <dbReference type="ARBA" id="ARBA00010236"/>
    </source>
</evidence>
<evidence type="ECO:0000313" key="2">
    <source>
        <dbReference type="EMBL" id="CBY14739.1"/>
    </source>
</evidence>
<evidence type="ECO:0000313" key="3">
    <source>
        <dbReference type="Proteomes" id="UP000001307"/>
    </source>
</evidence>
<sequence>MKTGEWLERNTQRLLLFAGLFFVLSGVKFLTASQKCAIIEEDNVIHEEVSEDSVKIDSTRLGHKNEFPLVLLASLPGSGNTWCRVLLEDSTGIFTGSPYYDENLITGGFVGEAIPYLSGRVLGVKTHRMREVKASAAVASILIIRNPFDAAKAEWTRLKTLGKTFSHVGTASEEVFKGEAWENHVRKSMNWFSDLIFNTFAEMAKNKAKVHVLYYEDLKRNSTLEMEMVLHFLMSEIQFKPDNAFGRLENIKKMNEKNEKFHRPKVEPTFEYFNDELIELGNNKVELIFQFLNQLGFLTFKKEEYMKGNITNVILSENQKTALKIKSQNYKYTLN</sequence>
<comment type="similarity">
    <text evidence="1">Belongs to the WSCD family.</text>
</comment>
<dbReference type="InterPro" id="IPR027417">
    <property type="entry name" value="P-loop_NTPase"/>
</dbReference>
<proteinExistence type="inferred from homology"/>
<keyword evidence="3" id="KW-1185">Reference proteome</keyword>
<dbReference type="Proteomes" id="UP000001307">
    <property type="component" value="Unassembled WGS sequence"/>
</dbReference>
<accession>E4XYM7</accession>
<organism evidence="2">
    <name type="scientific">Oikopleura dioica</name>
    <name type="common">Tunicate</name>
    <dbReference type="NCBI Taxonomy" id="34765"/>
    <lineage>
        <taxon>Eukaryota</taxon>
        <taxon>Metazoa</taxon>
        <taxon>Chordata</taxon>
        <taxon>Tunicata</taxon>
        <taxon>Appendicularia</taxon>
        <taxon>Copelata</taxon>
        <taxon>Oikopleuridae</taxon>
        <taxon>Oikopleura</taxon>
    </lineage>
</organism>
<dbReference type="OrthoDB" id="5985073at2759"/>
<dbReference type="PANTHER" id="PTHR45964">
    <property type="entry name" value="WSCD FAMILY MEMBER CG9164"/>
    <property type="match status" value="1"/>
</dbReference>
<dbReference type="PANTHER" id="PTHR45964:SF5">
    <property type="entry name" value="WSCD FAMILY MEMBER CG9164"/>
    <property type="match status" value="1"/>
</dbReference>
<evidence type="ECO:0008006" key="4">
    <source>
        <dbReference type="Google" id="ProtNLM"/>
    </source>
</evidence>
<reference evidence="2" key="1">
    <citation type="journal article" date="2010" name="Science">
        <title>Plasticity of animal genome architecture unmasked by rapid evolution of a pelagic tunicate.</title>
        <authorList>
            <person name="Denoeud F."/>
            <person name="Henriet S."/>
            <person name="Mungpakdee S."/>
            <person name="Aury J.M."/>
            <person name="Da Silva C."/>
            <person name="Brinkmann H."/>
            <person name="Mikhaleva J."/>
            <person name="Olsen L.C."/>
            <person name="Jubin C."/>
            <person name="Canestro C."/>
            <person name="Bouquet J.M."/>
            <person name="Danks G."/>
            <person name="Poulain J."/>
            <person name="Campsteijn C."/>
            <person name="Adamski M."/>
            <person name="Cross I."/>
            <person name="Yadetie F."/>
            <person name="Muffato M."/>
            <person name="Louis A."/>
            <person name="Butcher S."/>
            <person name="Tsagkogeorga G."/>
            <person name="Konrad A."/>
            <person name="Singh S."/>
            <person name="Jensen M.F."/>
            <person name="Cong E.H."/>
            <person name="Eikeseth-Otteraa H."/>
            <person name="Noel B."/>
            <person name="Anthouard V."/>
            <person name="Porcel B.M."/>
            <person name="Kachouri-Lafond R."/>
            <person name="Nishino A."/>
            <person name="Ugolini M."/>
            <person name="Chourrout P."/>
            <person name="Nishida H."/>
            <person name="Aasland R."/>
            <person name="Huzurbazar S."/>
            <person name="Westhof E."/>
            <person name="Delsuc F."/>
            <person name="Lehrach H."/>
            <person name="Reinhardt R."/>
            <person name="Weissenbach J."/>
            <person name="Roy S.W."/>
            <person name="Artiguenave F."/>
            <person name="Postlethwait J.H."/>
            <person name="Manak J.R."/>
            <person name="Thompson E.M."/>
            <person name="Jaillon O."/>
            <person name="Du Pasquier L."/>
            <person name="Boudinot P."/>
            <person name="Liberles D.A."/>
            <person name="Volff J.N."/>
            <person name="Philippe H."/>
            <person name="Lenhard B."/>
            <person name="Roest Crollius H."/>
            <person name="Wincker P."/>
            <person name="Chourrout D."/>
        </authorList>
    </citation>
    <scope>NUCLEOTIDE SEQUENCE [LARGE SCALE GENOMIC DNA]</scope>
</reference>
<dbReference type="InParanoid" id="E4XYM7"/>
<dbReference type="Gene3D" id="3.40.50.300">
    <property type="entry name" value="P-loop containing nucleotide triphosphate hydrolases"/>
    <property type="match status" value="1"/>
</dbReference>
<gene>
    <name evidence="2" type="ORF">GSOID_T00009812001</name>
</gene>
<name>E4XYM7_OIKDI</name>